<name>A0ABY6HLG4_9ARCH</name>
<organism evidence="3 4">
    <name type="scientific">Candidatus Lokiarchaeum ossiferum</name>
    <dbReference type="NCBI Taxonomy" id="2951803"/>
    <lineage>
        <taxon>Archaea</taxon>
        <taxon>Promethearchaeati</taxon>
        <taxon>Promethearchaeota</taxon>
        <taxon>Promethearchaeia</taxon>
        <taxon>Promethearchaeales</taxon>
        <taxon>Promethearchaeaceae</taxon>
        <taxon>Candidatus Lokiarchaeum</taxon>
    </lineage>
</organism>
<dbReference type="Pfam" id="PF04670">
    <property type="entry name" value="Gtr1_RagA"/>
    <property type="match status" value="1"/>
</dbReference>
<evidence type="ECO:0000313" key="3">
    <source>
        <dbReference type="EMBL" id="UYP44349.1"/>
    </source>
</evidence>
<dbReference type="SUPFAM" id="SSF52540">
    <property type="entry name" value="P-loop containing nucleoside triphosphate hydrolases"/>
    <property type="match status" value="1"/>
</dbReference>
<evidence type="ECO:0000313" key="4">
    <source>
        <dbReference type="Proteomes" id="UP001208689"/>
    </source>
</evidence>
<evidence type="ECO:0000256" key="2">
    <source>
        <dbReference type="ARBA" id="ARBA00023134"/>
    </source>
</evidence>
<proteinExistence type="predicted"/>
<dbReference type="EMBL" id="CP104013">
    <property type="protein sequence ID" value="UYP44349.1"/>
    <property type="molecule type" value="Genomic_DNA"/>
</dbReference>
<keyword evidence="4" id="KW-1185">Reference proteome</keyword>
<evidence type="ECO:0008006" key="5">
    <source>
        <dbReference type="Google" id="ProtNLM"/>
    </source>
</evidence>
<dbReference type="PANTHER" id="PTHR11259">
    <property type="entry name" value="RAS-RELATED GTP BINDING RAG/GTR YEAST"/>
    <property type="match status" value="1"/>
</dbReference>
<dbReference type="InterPro" id="IPR027417">
    <property type="entry name" value="P-loop_NTPase"/>
</dbReference>
<dbReference type="PANTHER" id="PTHR11259:SF2">
    <property type="entry name" value="GH16429P"/>
    <property type="match status" value="1"/>
</dbReference>
<dbReference type="InterPro" id="IPR006762">
    <property type="entry name" value="Gtr1_RagA"/>
</dbReference>
<reference evidence="3" key="1">
    <citation type="submission" date="2022-09" db="EMBL/GenBank/DDBJ databases">
        <title>Actin cytoskeleton and complex cell architecture in an #Asgard archaeon.</title>
        <authorList>
            <person name="Ponce Toledo R.I."/>
            <person name="Schleper C."/>
            <person name="Rodrigues Oliveira T."/>
            <person name="Wollweber F."/>
            <person name="Xu J."/>
            <person name="Rittmann S."/>
            <person name="Klingl A."/>
            <person name="Pilhofer M."/>
        </authorList>
    </citation>
    <scope>NUCLEOTIDE SEQUENCE</scope>
    <source>
        <strain evidence="3">B-35</strain>
    </source>
</reference>
<protein>
    <recommendedName>
        <fullName evidence="5">GTP-binding protein</fullName>
    </recommendedName>
</protein>
<evidence type="ECO:0000256" key="1">
    <source>
        <dbReference type="ARBA" id="ARBA00022741"/>
    </source>
</evidence>
<keyword evidence="1" id="KW-0547">Nucleotide-binding</keyword>
<keyword evidence="2" id="KW-0342">GTP-binding</keyword>
<dbReference type="Proteomes" id="UP001208689">
    <property type="component" value="Chromosome"/>
</dbReference>
<gene>
    <name evidence="3" type="ORF">NEF87_000634</name>
</gene>
<accession>A0ABY6HLG4</accession>
<dbReference type="Gene3D" id="3.40.50.300">
    <property type="entry name" value="P-loop containing nucleotide triphosphate hydrolases"/>
    <property type="match status" value="1"/>
</dbReference>
<sequence length="316" mass="36710">MNEKKKTEIQKKAQDIPDDPKKIAVVGLMAAGKTSLLKTLFRQFDAVLNITPTRKVERSVTEFLHHKLALWDFGGQDRYTLKYLESPDLYFKKIAQLFYVVDCQNSDWIEKSLTYFKNVVEAVKKFSPDANITILYNKIDPDFPNQDIIEKNMSQFKEQAHKILNCKGFGYQAYRTSKDVPVWVITAFSKSMLDNPQIFDEISSQLGVFSETHDLDAAIVFTPEGFGLGYHISPKFNAIEIRDLFIKFFTKFEQMYNIMPVINLQFEGLNIYSTRFYLDEVSSKLPLYFGLIYKKELQLESISTFIRVLKQKTTEI</sequence>